<feature type="compositionally biased region" description="Basic and acidic residues" evidence="1">
    <location>
        <begin position="219"/>
        <end position="245"/>
    </location>
</feature>
<feature type="region of interest" description="Disordered" evidence="1">
    <location>
        <begin position="258"/>
        <end position="321"/>
    </location>
</feature>
<feature type="region of interest" description="Disordered" evidence="1">
    <location>
        <begin position="112"/>
        <end position="246"/>
    </location>
</feature>
<feature type="compositionally biased region" description="Basic and acidic residues" evidence="1">
    <location>
        <begin position="1"/>
        <end position="11"/>
    </location>
</feature>
<protein>
    <submittedName>
        <fullName evidence="2">Uncharacterized protein</fullName>
    </submittedName>
</protein>
<feature type="compositionally biased region" description="Low complexity" evidence="1">
    <location>
        <begin position="290"/>
        <end position="309"/>
    </location>
</feature>
<evidence type="ECO:0000313" key="2">
    <source>
        <dbReference type="EMBL" id="PWN40751.1"/>
    </source>
</evidence>
<feature type="compositionally biased region" description="Basic residues" evidence="1">
    <location>
        <begin position="433"/>
        <end position="443"/>
    </location>
</feature>
<dbReference type="GeneID" id="37038196"/>
<feature type="compositionally biased region" description="Polar residues" evidence="1">
    <location>
        <begin position="13"/>
        <end position="26"/>
    </location>
</feature>
<dbReference type="EMBL" id="KZ819408">
    <property type="protein sequence ID" value="PWN40751.1"/>
    <property type="molecule type" value="Genomic_DNA"/>
</dbReference>
<proteinExistence type="predicted"/>
<evidence type="ECO:0000256" key="1">
    <source>
        <dbReference type="SAM" id="MobiDB-lite"/>
    </source>
</evidence>
<dbReference type="InParanoid" id="A0A316VWU7"/>
<feature type="compositionally biased region" description="Acidic residues" evidence="1">
    <location>
        <begin position="60"/>
        <end position="73"/>
    </location>
</feature>
<dbReference type="STRING" id="1522189.A0A316VWU7"/>
<sequence>MSSTKANEKSRSSKSTGITSRESPSAHSVDARRRKRQKVAERSSKEQEFHAPPHSHPADDEGEGEDEDDADGSLEEHDASALDLLNALGAAFWGTRDAQPIVSSTQPIEVADLSSMQAARTPPSLKQQEKHQQQQQQHPSSSSSSDISPTSATSERNSSKSKGKLEPMGKKAREVQNVVFDPSARKTQLPGAVATGGLGRFMSSKVRRPTQDDEAAASLRDERSRFKGEDGEAESNEEKSQKKNDVLLSQLLSSTLFAPGGERSISSTSASTGKRSLNHKDTAARLMELSSSSSSSSSKSSASGAAGRSNRVTGRGLGEKLLRANKLSEVPASIRTGIRSAERQKLKDRVEREKEMGNWHASIKHRIGREEGDGLILDARRNRAKGGDGDRDAKARRKGLGLGMGSFKGGTLRLTREEVGRIRGEEESFGGRRGAKAGQKRKK</sequence>
<feature type="region of interest" description="Disordered" evidence="1">
    <location>
        <begin position="379"/>
        <end position="443"/>
    </location>
</feature>
<feature type="compositionally biased region" description="Basic and acidic residues" evidence="1">
    <location>
        <begin position="163"/>
        <end position="174"/>
    </location>
</feature>
<dbReference type="Proteomes" id="UP000245783">
    <property type="component" value="Unassembled WGS sequence"/>
</dbReference>
<feature type="compositionally biased region" description="Low complexity" evidence="1">
    <location>
        <begin position="133"/>
        <end position="155"/>
    </location>
</feature>
<accession>A0A316VWU7</accession>
<feature type="region of interest" description="Disordered" evidence="1">
    <location>
        <begin position="1"/>
        <end position="79"/>
    </location>
</feature>
<keyword evidence="3" id="KW-1185">Reference proteome</keyword>
<feature type="compositionally biased region" description="Basic and acidic residues" evidence="1">
    <location>
        <begin position="414"/>
        <end position="430"/>
    </location>
</feature>
<feature type="region of interest" description="Disordered" evidence="1">
    <location>
        <begin position="343"/>
        <end position="365"/>
    </location>
</feature>
<dbReference type="AlphaFoldDB" id="A0A316VWU7"/>
<evidence type="ECO:0000313" key="3">
    <source>
        <dbReference type="Proteomes" id="UP000245783"/>
    </source>
</evidence>
<organism evidence="2 3">
    <name type="scientific">Ceraceosorus guamensis</name>
    <dbReference type="NCBI Taxonomy" id="1522189"/>
    <lineage>
        <taxon>Eukaryota</taxon>
        <taxon>Fungi</taxon>
        <taxon>Dikarya</taxon>
        <taxon>Basidiomycota</taxon>
        <taxon>Ustilaginomycotina</taxon>
        <taxon>Exobasidiomycetes</taxon>
        <taxon>Ceraceosorales</taxon>
        <taxon>Ceraceosoraceae</taxon>
        <taxon>Ceraceosorus</taxon>
    </lineage>
</organism>
<feature type="compositionally biased region" description="Basic and acidic residues" evidence="1">
    <location>
        <begin position="343"/>
        <end position="357"/>
    </location>
</feature>
<feature type="compositionally biased region" description="Polar residues" evidence="1">
    <location>
        <begin position="264"/>
        <end position="275"/>
    </location>
</feature>
<name>A0A316VWU7_9BASI</name>
<reference evidence="2 3" key="1">
    <citation type="journal article" date="2018" name="Mol. Biol. Evol.">
        <title>Broad Genomic Sampling Reveals a Smut Pathogenic Ancestry of the Fungal Clade Ustilaginomycotina.</title>
        <authorList>
            <person name="Kijpornyongpan T."/>
            <person name="Mondo S.J."/>
            <person name="Barry K."/>
            <person name="Sandor L."/>
            <person name="Lee J."/>
            <person name="Lipzen A."/>
            <person name="Pangilinan J."/>
            <person name="LaButti K."/>
            <person name="Hainaut M."/>
            <person name="Henrissat B."/>
            <person name="Grigoriev I.V."/>
            <person name="Spatafora J.W."/>
            <person name="Aime M.C."/>
        </authorList>
    </citation>
    <scope>NUCLEOTIDE SEQUENCE [LARGE SCALE GENOMIC DNA]</scope>
    <source>
        <strain evidence="2 3">MCA 4658</strain>
    </source>
</reference>
<dbReference type="OrthoDB" id="5556956at2759"/>
<dbReference type="RefSeq" id="XP_025367911.1">
    <property type="nucleotide sequence ID" value="XM_025516326.1"/>
</dbReference>
<feature type="compositionally biased region" description="Basic and acidic residues" evidence="1">
    <location>
        <begin position="38"/>
        <end position="59"/>
    </location>
</feature>
<gene>
    <name evidence="2" type="ORF">IE81DRAFT_348972</name>
</gene>
<feature type="compositionally biased region" description="Basic and acidic residues" evidence="1">
    <location>
        <begin position="379"/>
        <end position="393"/>
    </location>
</feature>